<reference evidence="12 14" key="2">
    <citation type="submission" date="2019-06" db="EMBL/GenBank/DDBJ databases">
        <title>Pseudomonas bimorpha sp. nov. isolated from bovine raw milk and skim milk concentrate.</title>
        <authorList>
            <person name="Hofmann K."/>
            <person name="Huptas C."/>
            <person name="Doll E."/>
            <person name="Scherer S."/>
            <person name="Wenning M."/>
        </authorList>
    </citation>
    <scope>NUCLEOTIDE SEQUENCE [LARGE SCALE GENOMIC DNA]</scope>
    <source>
        <strain evidence="12 14">DSM 17515</strain>
    </source>
</reference>
<dbReference type="NCBIfam" id="TIGR03570">
    <property type="entry name" value="NeuD_NnaD"/>
    <property type="match status" value="1"/>
</dbReference>
<keyword evidence="4 12" id="KW-0808">Transferase</keyword>
<comment type="caution">
    <text evidence="12">The sequence shown here is derived from an EMBL/GenBank/DDBJ whole genome shotgun (WGS) entry which is preliminary data.</text>
</comment>
<evidence type="ECO:0000313" key="14">
    <source>
        <dbReference type="Proteomes" id="UP000317267"/>
    </source>
</evidence>
<dbReference type="CDD" id="cd03360">
    <property type="entry name" value="LbH_AT_putative"/>
    <property type="match status" value="1"/>
</dbReference>
<protein>
    <submittedName>
        <fullName evidence="11 12">Acetyltransferase</fullName>
    </submittedName>
</protein>
<reference evidence="11 13" key="1">
    <citation type="submission" date="2016-10" db="EMBL/GenBank/DDBJ databases">
        <authorList>
            <person name="Varghese N."/>
            <person name="Submissions S."/>
        </authorList>
    </citation>
    <scope>NUCLEOTIDE SEQUENCE [LARGE SCALE GENOMIC DNA]</scope>
    <source>
        <strain evidence="11 13">BS2976</strain>
    </source>
</reference>
<evidence type="ECO:0000256" key="4">
    <source>
        <dbReference type="ARBA" id="ARBA00022679"/>
    </source>
</evidence>
<keyword evidence="13" id="KW-1185">Reference proteome</keyword>
<dbReference type="InterPro" id="IPR001451">
    <property type="entry name" value="Hexapep"/>
</dbReference>
<keyword evidence="2" id="KW-0444">Lipid biosynthesis</keyword>
<keyword evidence="5" id="KW-0677">Repeat</keyword>
<dbReference type="Proteomes" id="UP000198740">
    <property type="component" value="Unassembled WGS sequence"/>
</dbReference>
<dbReference type="EMBL" id="FNKM01000002">
    <property type="protein sequence ID" value="SDR36497.1"/>
    <property type="molecule type" value="Genomic_DNA"/>
</dbReference>
<dbReference type="Proteomes" id="UP000317267">
    <property type="component" value="Unassembled WGS sequence"/>
</dbReference>
<dbReference type="PANTHER" id="PTHR43300:SF7">
    <property type="entry name" value="UDP-N-ACETYLBACILLOSAMINE N-ACETYLTRANSFERASE"/>
    <property type="match status" value="1"/>
</dbReference>
<accession>A0A1H1IFI6</accession>
<comment type="similarity">
    <text evidence="1">Belongs to the transferase hexapeptide repeat family.</text>
</comment>
<evidence type="ECO:0000256" key="8">
    <source>
        <dbReference type="PIRSR" id="PIRSR620019-1"/>
    </source>
</evidence>
<dbReference type="InterPro" id="IPR041561">
    <property type="entry name" value="PglD_N"/>
</dbReference>
<feature type="binding site" evidence="9">
    <location>
        <position position="170"/>
    </location>
    <ligand>
        <name>acetyl-CoA</name>
        <dbReference type="ChEBI" id="CHEBI:57288"/>
    </ligand>
</feature>
<evidence type="ECO:0000256" key="6">
    <source>
        <dbReference type="ARBA" id="ARBA00023098"/>
    </source>
</evidence>
<sequence>MQKIVIIGSSGHAKVILDIVEKQALYLVVGLIDSFRGVGEESLGYPVIGCESDLPRLLVEHSVEGAIIAIGDNSVREKVYKSLLELCPKLPFVCAIHPGASIGKGVTIGVGTVVMAGAVVNPCCEVGRFCIVNTKASLDHDSVMEDFSSLAPAVTTGGNCRIGSHSAIGIGANLRHGVTVGEHAVVGGNSMVLSDIDPFVVAYGVPAKKIRSRRKADKYL</sequence>
<dbReference type="GO" id="GO:0009245">
    <property type="term" value="P:lipid A biosynthetic process"/>
    <property type="evidence" value="ECO:0007669"/>
    <property type="project" value="UniProtKB-KW"/>
</dbReference>
<dbReference type="Gene3D" id="2.160.10.10">
    <property type="entry name" value="Hexapeptide repeat proteins"/>
    <property type="match status" value="1"/>
</dbReference>
<dbReference type="GO" id="GO:0016020">
    <property type="term" value="C:membrane"/>
    <property type="evidence" value="ECO:0007669"/>
    <property type="project" value="GOC"/>
</dbReference>
<evidence type="ECO:0000313" key="12">
    <source>
        <dbReference type="EMBL" id="TWR54061.1"/>
    </source>
</evidence>
<feature type="site" description="Increases basicity of active site His" evidence="8">
    <location>
        <position position="141"/>
    </location>
</feature>
<feature type="binding site" evidence="9">
    <location>
        <begin position="10"/>
        <end position="12"/>
    </location>
    <ligand>
        <name>substrate</name>
    </ligand>
</feature>
<name>A0A1H1IFI6_9PSED</name>
<evidence type="ECO:0000313" key="13">
    <source>
        <dbReference type="Proteomes" id="UP000198740"/>
    </source>
</evidence>
<dbReference type="InterPro" id="IPR011004">
    <property type="entry name" value="Trimer_LpxA-like_sf"/>
</dbReference>
<organism evidence="12 14">
    <name type="scientific">Pseudomonas grimontii</name>
    <dbReference type="NCBI Taxonomy" id="129847"/>
    <lineage>
        <taxon>Bacteria</taxon>
        <taxon>Pseudomonadati</taxon>
        <taxon>Pseudomonadota</taxon>
        <taxon>Gammaproteobacteria</taxon>
        <taxon>Pseudomonadales</taxon>
        <taxon>Pseudomonadaceae</taxon>
        <taxon>Pseudomonas</taxon>
    </lineage>
</organism>
<dbReference type="PROSITE" id="PS00101">
    <property type="entry name" value="HEXAPEP_TRANSFERASES"/>
    <property type="match status" value="1"/>
</dbReference>
<dbReference type="GO" id="GO:0016746">
    <property type="term" value="F:acyltransferase activity"/>
    <property type="evidence" value="ECO:0007669"/>
    <property type="project" value="UniProtKB-KW"/>
</dbReference>
<feature type="domain" description="PglD N-terminal" evidence="10">
    <location>
        <begin position="3"/>
        <end position="83"/>
    </location>
</feature>
<evidence type="ECO:0000256" key="9">
    <source>
        <dbReference type="PIRSR" id="PIRSR620019-2"/>
    </source>
</evidence>
<dbReference type="RefSeq" id="WP_090407419.1">
    <property type="nucleotide sequence ID" value="NZ_FNKM01000002.1"/>
</dbReference>
<evidence type="ECO:0000313" key="11">
    <source>
        <dbReference type="EMBL" id="SDR36497.1"/>
    </source>
</evidence>
<dbReference type="SUPFAM" id="SSF51161">
    <property type="entry name" value="Trimeric LpxA-like enzymes"/>
    <property type="match status" value="1"/>
</dbReference>
<evidence type="ECO:0000256" key="5">
    <source>
        <dbReference type="ARBA" id="ARBA00022737"/>
    </source>
</evidence>
<dbReference type="InterPro" id="IPR018357">
    <property type="entry name" value="Hexapep_transf_CS"/>
</dbReference>
<dbReference type="InterPro" id="IPR020019">
    <property type="entry name" value="AcTrfase_PglD-like"/>
</dbReference>
<dbReference type="EMBL" id="VFES01000035">
    <property type="protein sequence ID" value="TWR54061.1"/>
    <property type="molecule type" value="Genomic_DNA"/>
</dbReference>
<dbReference type="OrthoDB" id="9794407at2"/>
<keyword evidence="3" id="KW-0441">Lipid A biosynthesis</keyword>
<evidence type="ECO:0000256" key="1">
    <source>
        <dbReference type="ARBA" id="ARBA00007274"/>
    </source>
</evidence>
<dbReference type="AlphaFoldDB" id="A0A1H1IFI6"/>
<evidence type="ECO:0000256" key="7">
    <source>
        <dbReference type="ARBA" id="ARBA00023315"/>
    </source>
</evidence>
<evidence type="ECO:0000259" key="10">
    <source>
        <dbReference type="Pfam" id="PF17836"/>
    </source>
</evidence>
<feature type="binding site" evidence="9">
    <location>
        <position position="188"/>
    </location>
    <ligand>
        <name>acetyl-CoA</name>
        <dbReference type="ChEBI" id="CHEBI:57288"/>
    </ligand>
</feature>
<keyword evidence="7" id="KW-0012">Acyltransferase</keyword>
<gene>
    <name evidence="12" type="ORF">FIV39_31170</name>
    <name evidence="11" type="ORF">SAMN04490186_5636</name>
</gene>
<dbReference type="Gene3D" id="3.40.50.20">
    <property type="match status" value="1"/>
</dbReference>
<dbReference type="Pfam" id="PF17836">
    <property type="entry name" value="PglD_N"/>
    <property type="match status" value="1"/>
</dbReference>
<feature type="binding site" evidence="9">
    <location>
        <position position="71"/>
    </location>
    <ligand>
        <name>substrate</name>
    </ligand>
</feature>
<dbReference type="InterPro" id="IPR050179">
    <property type="entry name" value="Trans_hexapeptide_repeat"/>
</dbReference>
<dbReference type="PANTHER" id="PTHR43300">
    <property type="entry name" value="ACETYLTRANSFERASE"/>
    <property type="match status" value="1"/>
</dbReference>
<evidence type="ECO:0000256" key="2">
    <source>
        <dbReference type="ARBA" id="ARBA00022516"/>
    </source>
</evidence>
<feature type="active site" description="Proton acceptor" evidence="8">
    <location>
        <position position="140"/>
    </location>
</feature>
<dbReference type="Pfam" id="PF00132">
    <property type="entry name" value="Hexapep"/>
    <property type="match status" value="1"/>
</dbReference>
<keyword evidence="6" id="KW-0443">Lipid metabolism</keyword>
<evidence type="ECO:0000256" key="3">
    <source>
        <dbReference type="ARBA" id="ARBA00022556"/>
    </source>
</evidence>
<proteinExistence type="inferred from homology"/>